<dbReference type="OrthoDB" id="784048at2759"/>
<protein>
    <recommendedName>
        <fullName evidence="1">GAG-pre-integrase domain-containing protein</fullName>
    </recommendedName>
</protein>
<accession>A0A7I8IU65</accession>
<proteinExistence type="predicted"/>
<dbReference type="EMBL" id="LR746269">
    <property type="protein sequence ID" value="CAA7397543.1"/>
    <property type="molecule type" value="Genomic_DNA"/>
</dbReference>
<gene>
    <name evidence="2" type="ORF">SI7747_06007567</name>
    <name evidence="3" type="ORF">SI8410_06008208</name>
</gene>
<evidence type="ECO:0000259" key="1">
    <source>
        <dbReference type="Pfam" id="PF13976"/>
    </source>
</evidence>
<reference evidence="2" key="1">
    <citation type="submission" date="2019-12" db="EMBL/GenBank/DDBJ databases">
        <authorList>
            <person name="Scholz U."/>
            <person name="Mascher M."/>
            <person name="Fiebig A."/>
        </authorList>
    </citation>
    <scope>NUCLEOTIDE SEQUENCE</scope>
</reference>
<feature type="domain" description="GAG-pre-integrase" evidence="1">
    <location>
        <begin position="1"/>
        <end position="39"/>
    </location>
</feature>
<keyword evidence="4" id="KW-1185">Reference proteome</keyword>
<organism evidence="2">
    <name type="scientific">Spirodela intermedia</name>
    <name type="common">Intermediate duckweed</name>
    <dbReference type="NCBI Taxonomy" id="51605"/>
    <lineage>
        <taxon>Eukaryota</taxon>
        <taxon>Viridiplantae</taxon>
        <taxon>Streptophyta</taxon>
        <taxon>Embryophyta</taxon>
        <taxon>Tracheophyta</taxon>
        <taxon>Spermatophyta</taxon>
        <taxon>Magnoliopsida</taxon>
        <taxon>Liliopsida</taxon>
        <taxon>Araceae</taxon>
        <taxon>Lemnoideae</taxon>
        <taxon>Spirodela</taxon>
    </lineage>
</organism>
<evidence type="ECO:0000313" key="2">
    <source>
        <dbReference type="EMBL" id="CAA2621471.1"/>
    </source>
</evidence>
<dbReference type="Pfam" id="PF13976">
    <property type="entry name" value="gag_pre-integrs"/>
    <property type="match status" value="1"/>
</dbReference>
<evidence type="ECO:0000313" key="4">
    <source>
        <dbReference type="Proteomes" id="UP000663760"/>
    </source>
</evidence>
<dbReference type="EMBL" id="LR743593">
    <property type="protein sequence ID" value="CAA2621471.1"/>
    <property type="molecule type" value="Genomic_DNA"/>
</dbReference>
<dbReference type="AlphaFoldDB" id="A0A7I8IU65"/>
<dbReference type="InterPro" id="IPR025724">
    <property type="entry name" value="GAG-pre-integrase_dom"/>
</dbReference>
<name>A0A7I8IU65_SPIIN</name>
<sequence>MRLGHMSEKGMNLLSNRGLLCWQSISKVEFCEHCILGKHKRVNFQMVTHKSKGTLDYI</sequence>
<dbReference type="Proteomes" id="UP000663760">
    <property type="component" value="Chromosome 6"/>
</dbReference>
<evidence type="ECO:0000313" key="3">
    <source>
        <dbReference type="EMBL" id="CAA7397543.1"/>
    </source>
</evidence>